<dbReference type="EMBL" id="MVHP01000003">
    <property type="protein sequence ID" value="ORA68290.1"/>
    <property type="molecule type" value="Genomic_DNA"/>
</dbReference>
<gene>
    <name evidence="2" type="ORF">BST23_04205</name>
</gene>
<comment type="caution">
    <text evidence="2">The sequence shown here is derived from an EMBL/GenBank/DDBJ whole genome shotgun (WGS) entry which is preliminary data.</text>
</comment>
<feature type="region of interest" description="Disordered" evidence="1">
    <location>
        <begin position="359"/>
        <end position="477"/>
    </location>
</feature>
<protein>
    <recommendedName>
        <fullName evidence="4">Phage portal protein</fullName>
    </recommendedName>
</protein>
<sequence>MVSLAERLRIAGVDAHPDAWTLFQRSDLDQLSATAHQRALLYGNCPVLVWTDPSGQPRATIESPRQMAVQRDPVTSQIVAGIKRVRTKTTTEAWVYLPDEIQHFRADTPGAATAGFYMVERVPNPLGVVPIAVLGHPDDVSVIDDLITLQDMLNKLLLDAMVASEYAGRPRRWASGIELVETPVLDDDGNPVINDGEAVSETVNPFPEANRMMIAENDNAKFGQLAAADLAGFEAGVRVVISQAMMVSGLPAHYVGLLQDSVTSADALRAAEAALVARAEARQQTYGPAWETVAQLLIGIATGVDPHEVDVRIKWAPADTRSQAQEADATVKLFAAGLLSRTSALRKLGWTDDEIAAELVHPSRRSPTVHPTHKPRPQRATEPGITHERYHRPCRRGNPRHRRGKPGLRRGHRGGKPGREDRQHRHVLTVLCREAAQRSGQTAHPRPAGRRTGPPAAHRTGARHRQAGGPGRFGVRS</sequence>
<name>A0A1X0D971_9MYCO</name>
<feature type="compositionally biased region" description="Low complexity" evidence="1">
    <location>
        <begin position="443"/>
        <end position="459"/>
    </location>
</feature>
<proteinExistence type="predicted"/>
<accession>A0A1X0D971</accession>
<reference evidence="2 3" key="1">
    <citation type="submission" date="2017-02" db="EMBL/GenBank/DDBJ databases">
        <title>The new phylogeny of genus Mycobacterium.</title>
        <authorList>
            <person name="Tortoli E."/>
            <person name="Trovato A."/>
            <person name="Cirillo D.M."/>
        </authorList>
    </citation>
    <scope>NUCLEOTIDE SEQUENCE [LARGE SCALE GENOMIC DNA]</scope>
    <source>
        <strain evidence="2 3">FI-09383</strain>
    </source>
</reference>
<evidence type="ECO:0000313" key="2">
    <source>
        <dbReference type="EMBL" id="ORA68290.1"/>
    </source>
</evidence>
<dbReference type="STRING" id="81858.BST23_04205"/>
<organism evidence="2 3">
    <name type="scientific">Mycolicibacterium elephantis</name>
    <dbReference type="NCBI Taxonomy" id="81858"/>
    <lineage>
        <taxon>Bacteria</taxon>
        <taxon>Bacillati</taxon>
        <taxon>Actinomycetota</taxon>
        <taxon>Actinomycetes</taxon>
        <taxon>Mycobacteriales</taxon>
        <taxon>Mycobacteriaceae</taxon>
        <taxon>Mycolicibacterium</taxon>
    </lineage>
</organism>
<dbReference type="InterPro" id="IPR021145">
    <property type="entry name" value="Portal_protein_SPP1_Gp6-like"/>
</dbReference>
<evidence type="ECO:0000313" key="3">
    <source>
        <dbReference type="Proteomes" id="UP000192772"/>
    </source>
</evidence>
<feature type="compositionally biased region" description="Basic residues" evidence="1">
    <location>
        <begin position="389"/>
        <end position="416"/>
    </location>
</feature>
<dbReference type="Proteomes" id="UP000192772">
    <property type="component" value="Unassembled WGS sequence"/>
</dbReference>
<feature type="compositionally biased region" description="Gly residues" evidence="1">
    <location>
        <begin position="468"/>
        <end position="477"/>
    </location>
</feature>
<dbReference type="AlphaFoldDB" id="A0A1X0D971"/>
<evidence type="ECO:0008006" key="4">
    <source>
        <dbReference type="Google" id="ProtNLM"/>
    </source>
</evidence>
<evidence type="ECO:0000256" key="1">
    <source>
        <dbReference type="SAM" id="MobiDB-lite"/>
    </source>
</evidence>
<dbReference type="Pfam" id="PF05133">
    <property type="entry name" value="SPP1_portal"/>
    <property type="match status" value="1"/>
</dbReference>